<sequence>MAVQNRVSFLEKVMKAEKFTDLKFITHDKVFKVHKAIVCQSPVIEAALTGNFVEAATGEIDMTHYLPETVKRMVEFMYTGDYSGFTEPKGDEFQGPSGGGDQVNDENQSPSFNSSSSSATLDFSPPPEPREVPNDDVLSHLRVGSIADYYQLTDLAEMAQDRVKVLLEDVQHETLVMTIPDLITEIIESTNNMPQIGSLVSMAAKSIVALDAWDLITTIHPGEHFRAPPFIRLLLSHCAKEFQIDMEHQSKLQRLSDQRIESTKEYNYRLEALHRKNSQRVVDAADAFLHILLETESRVERLEGKATPQFVIKDLRQGGNIKKRYAPAVIDTIVLGTLGGHVVEDAKGKKVACSLCSCMNS</sequence>
<organism evidence="3 4">
    <name type="scientific">Ophiocordyceps australis</name>
    <dbReference type="NCBI Taxonomy" id="1399860"/>
    <lineage>
        <taxon>Eukaryota</taxon>
        <taxon>Fungi</taxon>
        <taxon>Dikarya</taxon>
        <taxon>Ascomycota</taxon>
        <taxon>Pezizomycotina</taxon>
        <taxon>Sordariomycetes</taxon>
        <taxon>Hypocreomycetidae</taxon>
        <taxon>Hypocreales</taxon>
        <taxon>Ophiocordycipitaceae</taxon>
        <taxon>Ophiocordyceps</taxon>
    </lineage>
</organism>
<dbReference type="PANTHER" id="PTHR47843:SF5">
    <property type="entry name" value="BTB_POZ DOMAIN PROTEIN"/>
    <property type="match status" value="1"/>
</dbReference>
<feature type="compositionally biased region" description="Low complexity" evidence="1">
    <location>
        <begin position="109"/>
        <end position="118"/>
    </location>
</feature>
<dbReference type="PROSITE" id="PS50097">
    <property type="entry name" value="BTB"/>
    <property type="match status" value="1"/>
</dbReference>
<keyword evidence="4" id="KW-1185">Reference proteome</keyword>
<dbReference type="InterPro" id="IPR000210">
    <property type="entry name" value="BTB/POZ_dom"/>
</dbReference>
<proteinExistence type="predicted"/>
<name>A0A2C5YGE3_9HYPO</name>
<evidence type="ECO:0000313" key="4">
    <source>
        <dbReference type="Proteomes" id="UP000226192"/>
    </source>
</evidence>
<dbReference type="SUPFAM" id="SSF54695">
    <property type="entry name" value="POZ domain"/>
    <property type="match status" value="1"/>
</dbReference>
<dbReference type="Gene3D" id="3.30.710.10">
    <property type="entry name" value="Potassium Channel Kv1.1, Chain A"/>
    <property type="match status" value="1"/>
</dbReference>
<dbReference type="CDD" id="cd18186">
    <property type="entry name" value="BTB_POZ_ZBTB_KLHL-like"/>
    <property type="match status" value="1"/>
</dbReference>
<dbReference type="OrthoDB" id="6359816at2759"/>
<dbReference type="AlphaFoldDB" id="A0A2C5YGE3"/>
<reference evidence="3 4" key="1">
    <citation type="submission" date="2017-06" db="EMBL/GenBank/DDBJ databases">
        <title>Ant-infecting Ophiocordyceps genomes reveal a high diversity of potential behavioral manipulation genes and a possible major role for enterotoxins.</title>
        <authorList>
            <person name="De Bekker C."/>
            <person name="Evans H.C."/>
            <person name="Brachmann A."/>
            <person name="Hughes D.P."/>
        </authorList>
    </citation>
    <scope>NUCLEOTIDE SEQUENCE [LARGE SCALE GENOMIC DNA]</scope>
    <source>
        <strain evidence="3 4">Map64</strain>
    </source>
</reference>
<feature type="region of interest" description="Disordered" evidence="1">
    <location>
        <begin position="87"/>
        <end position="137"/>
    </location>
</feature>
<feature type="domain" description="BTB" evidence="2">
    <location>
        <begin position="20"/>
        <end position="81"/>
    </location>
</feature>
<evidence type="ECO:0000313" key="3">
    <source>
        <dbReference type="EMBL" id="PHH66776.1"/>
    </source>
</evidence>
<evidence type="ECO:0000259" key="2">
    <source>
        <dbReference type="PROSITE" id="PS50097"/>
    </source>
</evidence>
<dbReference type="SMART" id="SM00225">
    <property type="entry name" value="BTB"/>
    <property type="match status" value="1"/>
</dbReference>
<protein>
    <recommendedName>
        <fullName evidence="2">BTB domain-containing protein</fullName>
    </recommendedName>
</protein>
<dbReference type="EMBL" id="NJET01000005">
    <property type="protein sequence ID" value="PHH66776.1"/>
    <property type="molecule type" value="Genomic_DNA"/>
</dbReference>
<dbReference type="InterPro" id="IPR011333">
    <property type="entry name" value="SKP1/BTB/POZ_sf"/>
</dbReference>
<comment type="caution">
    <text evidence="3">The sequence shown here is derived from an EMBL/GenBank/DDBJ whole genome shotgun (WGS) entry which is preliminary data.</text>
</comment>
<dbReference type="Pfam" id="PF00651">
    <property type="entry name" value="BTB"/>
    <property type="match status" value="1"/>
</dbReference>
<dbReference type="PANTHER" id="PTHR47843">
    <property type="entry name" value="BTB DOMAIN-CONTAINING PROTEIN-RELATED"/>
    <property type="match status" value="1"/>
</dbReference>
<feature type="compositionally biased region" description="Basic and acidic residues" evidence="1">
    <location>
        <begin position="128"/>
        <end position="137"/>
    </location>
</feature>
<gene>
    <name evidence="3" type="ORF">CDD81_5908</name>
</gene>
<dbReference type="STRING" id="1399860.A0A2C5YGE3"/>
<accession>A0A2C5YGE3</accession>
<evidence type="ECO:0000256" key="1">
    <source>
        <dbReference type="SAM" id="MobiDB-lite"/>
    </source>
</evidence>
<dbReference type="Proteomes" id="UP000226192">
    <property type="component" value="Unassembled WGS sequence"/>
</dbReference>